<feature type="compositionally biased region" description="Basic residues" evidence="1">
    <location>
        <begin position="155"/>
        <end position="166"/>
    </location>
</feature>
<proteinExistence type="predicted"/>
<gene>
    <name evidence="3" type="ORF">B0I35DRAFT_480090</name>
</gene>
<organism evidence="3 4">
    <name type="scientific">Stachybotrys elegans</name>
    <dbReference type="NCBI Taxonomy" id="80388"/>
    <lineage>
        <taxon>Eukaryota</taxon>
        <taxon>Fungi</taxon>
        <taxon>Dikarya</taxon>
        <taxon>Ascomycota</taxon>
        <taxon>Pezizomycotina</taxon>
        <taxon>Sordariomycetes</taxon>
        <taxon>Hypocreomycetidae</taxon>
        <taxon>Hypocreales</taxon>
        <taxon>Stachybotryaceae</taxon>
        <taxon>Stachybotrys</taxon>
    </lineage>
</organism>
<evidence type="ECO:0000313" key="4">
    <source>
        <dbReference type="Proteomes" id="UP000813444"/>
    </source>
</evidence>
<keyword evidence="2" id="KW-0812">Transmembrane</keyword>
<keyword evidence="2" id="KW-0472">Membrane</keyword>
<feature type="transmembrane region" description="Helical" evidence="2">
    <location>
        <begin position="72"/>
        <end position="92"/>
    </location>
</feature>
<keyword evidence="4" id="KW-1185">Reference proteome</keyword>
<keyword evidence="2" id="KW-1133">Transmembrane helix</keyword>
<comment type="caution">
    <text evidence="3">The sequence shown here is derived from an EMBL/GenBank/DDBJ whole genome shotgun (WGS) entry which is preliminary data.</text>
</comment>
<feature type="region of interest" description="Disordered" evidence="1">
    <location>
        <begin position="151"/>
        <end position="199"/>
    </location>
</feature>
<sequence>MTSSRILARAINPRNASLLRGIPRPSHSHLQLRFSSSAPATIFDSGFWKSLIPKPLRRENRASLKSREWNPATYFIVIFLLIGSMSIQMIALRNSFARYMRQSEVRIGLLKEVVERIQAGEKVDVEKLLGTGDAQKEADWEEVLQAIERDEAARKAQKPAKSKPAKKQPPSESAPEFKEPPQLENASGEPRQGGYGNFF</sequence>
<dbReference type="AlphaFoldDB" id="A0A8K0SKT5"/>
<evidence type="ECO:0000313" key="3">
    <source>
        <dbReference type="EMBL" id="KAH7313402.1"/>
    </source>
</evidence>
<dbReference type="Pfam" id="PF17254">
    <property type="entry name" value="DUF5321"/>
    <property type="match status" value="1"/>
</dbReference>
<dbReference type="Proteomes" id="UP000813444">
    <property type="component" value="Unassembled WGS sequence"/>
</dbReference>
<dbReference type="EMBL" id="JAGPNK010000009">
    <property type="protein sequence ID" value="KAH7313402.1"/>
    <property type="molecule type" value="Genomic_DNA"/>
</dbReference>
<dbReference type="OrthoDB" id="2253354at2759"/>
<name>A0A8K0SKT5_9HYPO</name>
<reference evidence="3" key="1">
    <citation type="journal article" date="2021" name="Nat. Commun.">
        <title>Genetic determinants of endophytism in the Arabidopsis root mycobiome.</title>
        <authorList>
            <person name="Mesny F."/>
            <person name="Miyauchi S."/>
            <person name="Thiergart T."/>
            <person name="Pickel B."/>
            <person name="Atanasova L."/>
            <person name="Karlsson M."/>
            <person name="Huettel B."/>
            <person name="Barry K.W."/>
            <person name="Haridas S."/>
            <person name="Chen C."/>
            <person name="Bauer D."/>
            <person name="Andreopoulos W."/>
            <person name="Pangilinan J."/>
            <person name="LaButti K."/>
            <person name="Riley R."/>
            <person name="Lipzen A."/>
            <person name="Clum A."/>
            <person name="Drula E."/>
            <person name="Henrissat B."/>
            <person name="Kohler A."/>
            <person name="Grigoriev I.V."/>
            <person name="Martin F.M."/>
            <person name="Hacquard S."/>
        </authorList>
    </citation>
    <scope>NUCLEOTIDE SEQUENCE</scope>
    <source>
        <strain evidence="3">MPI-CAGE-CH-0235</strain>
    </source>
</reference>
<accession>A0A8K0SKT5</accession>
<evidence type="ECO:0000256" key="2">
    <source>
        <dbReference type="SAM" id="Phobius"/>
    </source>
</evidence>
<protein>
    <submittedName>
        <fullName evidence="3">Uncharacterized protein</fullName>
    </submittedName>
</protein>
<dbReference type="InterPro" id="IPR035213">
    <property type="entry name" value="DUF5321"/>
</dbReference>
<evidence type="ECO:0000256" key="1">
    <source>
        <dbReference type="SAM" id="MobiDB-lite"/>
    </source>
</evidence>